<keyword evidence="2" id="KW-1185">Reference proteome</keyword>
<name>A0A564VZC1_9FIRM</name>
<evidence type="ECO:0000313" key="1">
    <source>
        <dbReference type="EMBL" id="VUX37906.1"/>
    </source>
</evidence>
<dbReference type="EMBL" id="CABHNW010000074">
    <property type="protein sequence ID" value="VUX37906.1"/>
    <property type="molecule type" value="Genomic_DNA"/>
</dbReference>
<accession>A0A564VZC1</accession>
<organism evidence="1 2">
    <name type="scientific">Blautia luti</name>
    <dbReference type="NCBI Taxonomy" id="89014"/>
    <lineage>
        <taxon>Bacteria</taxon>
        <taxon>Bacillati</taxon>
        <taxon>Bacillota</taxon>
        <taxon>Clostridia</taxon>
        <taxon>Lachnospirales</taxon>
        <taxon>Lachnospiraceae</taxon>
        <taxon>Blautia</taxon>
    </lineage>
</organism>
<proteinExistence type="predicted"/>
<dbReference type="AlphaFoldDB" id="A0A564VZC1"/>
<evidence type="ECO:0000313" key="2">
    <source>
        <dbReference type="Proteomes" id="UP000408482"/>
    </source>
</evidence>
<protein>
    <submittedName>
        <fullName evidence="1">Uncharacterized protein</fullName>
    </submittedName>
</protein>
<sequence length="39" mass="4282">MVCTENKNSIFPASGVLPVRPEKGKMEEKNESFILIGTS</sequence>
<gene>
    <name evidence="1" type="ORF">RSSSTS7063_03239</name>
</gene>
<reference evidence="1 2" key="1">
    <citation type="submission" date="2019-07" db="EMBL/GenBank/DDBJ databases">
        <authorList>
            <person name="Hibberd C M."/>
            <person name="Gehrig L. J."/>
            <person name="Chang H.-W."/>
            <person name="Venkatesh S."/>
        </authorList>
    </citation>
    <scope>NUCLEOTIDE SEQUENCE [LARGE SCALE GENOMIC DNA]</scope>
    <source>
        <strain evidence="1">Blautia_luti_SSTS_Bg7063</strain>
    </source>
</reference>
<dbReference type="Proteomes" id="UP000408482">
    <property type="component" value="Unassembled WGS sequence"/>
</dbReference>